<sequence length="161" mass="17766">MRLWSLHPSTLDRQGLIACWREALLAQAVLLGRTRGYTRHPQLERFRAHPHPTAAIGDYLAAMHEEALRRGYRFDAGRIAVPPAGDEASEGPGAVARIDVTLGQLDFEWAHLQAKLARRSPELVSPGWSDSSGSPGSPTQTVPIHPLFRGVPGEIEPWERP</sequence>
<dbReference type="Pfam" id="PF03013">
    <property type="entry name" value="Pyr_excise"/>
    <property type="match status" value="1"/>
</dbReference>
<feature type="compositionally biased region" description="Low complexity" evidence="1">
    <location>
        <begin position="125"/>
        <end position="138"/>
    </location>
</feature>
<name>A0A7Z0K9A2_9MICC</name>
<evidence type="ECO:0000313" key="2">
    <source>
        <dbReference type="EMBL" id="NYJ77583.1"/>
    </source>
</evidence>
<dbReference type="EMBL" id="JACCFY010000001">
    <property type="protein sequence ID" value="NYJ77583.1"/>
    <property type="molecule type" value="Genomic_DNA"/>
</dbReference>
<gene>
    <name evidence="2" type="ORF">HNR09_000994</name>
</gene>
<feature type="region of interest" description="Disordered" evidence="1">
    <location>
        <begin position="123"/>
        <end position="161"/>
    </location>
</feature>
<comment type="caution">
    <text evidence="2">The sequence shown here is derived from an EMBL/GenBank/DDBJ whole genome shotgun (WGS) entry which is preliminary data.</text>
</comment>
<dbReference type="InterPro" id="IPR004260">
    <property type="entry name" value="Pyr-dimer_DNA_glycosylase"/>
</dbReference>
<evidence type="ECO:0000313" key="3">
    <source>
        <dbReference type="Proteomes" id="UP000535437"/>
    </source>
</evidence>
<reference evidence="2 3" key="1">
    <citation type="submission" date="2020-07" db="EMBL/GenBank/DDBJ databases">
        <title>Sequencing the genomes of 1000 actinobacteria strains.</title>
        <authorList>
            <person name="Klenk H.-P."/>
        </authorList>
    </citation>
    <scope>NUCLEOTIDE SEQUENCE [LARGE SCALE GENOMIC DNA]</scope>
    <source>
        <strain evidence="2 3">DSM 15475</strain>
    </source>
</reference>
<evidence type="ECO:0008006" key="4">
    <source>
        <dbReference type="Google" id="ProtNLM"/>
    </source>
</evidence>
<dbReference type="Proteomes" id="UP000535437">
    <property type="component" value="Unassembled WGS sequence"/>
</dbReference>
<proteinExistence type="predicted"/>
<dbReference type="AlphaFoldDB" id="A0A7Z0K9A2"/>
<dbReference type="RefSeq" id="WP_179541043.1">
    <property type="nucleotide sequence ID" value="NZ_BAAALL010000004.1"/>
</dbReference>
<protein>
    <recommendedName>
        <fullName evidence="4">Pyrimidine dimer DNA glycosylase /DNA-(Apurinic or apyrimidinic site) lyase</fullName>
    </recommendedName>
</protein>
<accession>A0A7Z0K9A2</accession>
<organism evidence="2 3">
    <name type="scientific">Nesterenkonia xinjiangensis</name>
    <dbReference type="NCBI Taxonomy" id="225327"/>
    <lineage>
        <taxon>Bacteria</taxon>
        <taxon>Bacillati</taxon>
        <taxon>Actinomycetota</taxon>
        <taxon>Actinomycetes</taxon>
        <taxon>Micrococcales</taxon>
        <taxon>Micrococcaceae</taxon>
        <taxon>Nesterenkonia</taxon>
    </lineage>
</organism>
<keyword evidence="3" id="KW-1185">Reference proteome</keyword>
<evidence type="ECO:0000256" key="1">
    <source>
        <dbReference type="SAM" id="MobiDB-lite"/>
    </source>
</evidence>